<dbReference type="EMBL" id="JAHRIQ010104757">
    <property type="protein sequence ID" value="MEQ2254824.1"/>
    <property type="molecule type" value="Genomic_DNA"/>
</dbReference>
<organism evidence="2 3">
    <name type="scientific">Ilyodon furcidens</name>
    <name type="common">goldbreast splitfin</name>
    <dbReference type="NCBI Taxonomy" id="33524"/>
    <lineage>
        <taxon>Eukaryota</taxon>
        <taxon>Metazoa</taxon>
        <taxon>Chordata</taxon>
        <taxon>Craniata</taxon>
        <taxon>Vertebrata</taxon>
        <taxon>Euteleostomi</taxon>
        <taxon>Actinopterygii</taxon>
        <taxon>Neopterygii</taxon>
        <taxon>Teleostei</taxon>
        <taxon>Neoteleostei</taxon>
        <taxon>Acanthomorphata</taxon>
        <taxon>Ovalentaria</taxon>
        <taxon>Atherinomorphae</taxon>
        <taxon>Cyprinodontiformes</taxon>
        <taxon>Goodeidae</taxon>
        <taxon>Ilyodon</taxon>
    </lineage>
</organism>
<keyword evidence="3" id="KW-1185">Reference proteome</keyword>
<accession>A0ABV0VBY7</accession>
<feature type="region of interest" description="Disordered" evidence="1">
    <location>
        <begin position="59"/>
        <end position="78"/>
    </location>
</feature>
<gene>
    <name evidence="2" type="ORF">ILYODFUR_007559</name>
</gene>
<name>A0ABV0VBY7_9TELE</name>
<protein>
    <recommendedName>
        <fullName evidence="4">THAP-type domain-containing protein</fullName>
    </recommendedName>
</protein>
<evidence type="ECO:0000313" key="3">
    <source>
        <dbReference type="Proteomes" id="UP001482620"/>
    </source>
</evidence>
<proteinExistence type="predicted"/>
<evidence type="ECO:0008006" key="4">
    <source>
        <dbReference type="Google" id="ProtNLM"/>
    </source>
</evidence>
<dbReference type="Proteomes" id="UP001482620">
    <property type="component" value="Unassembled WGS sequence"/>
</dbReference>
<evidence type="ECO:0000313" key="2">
    <source>
        <dbReference type="EMBL" id="MEQ2254824.1"/>
    </source>
</evidence>
<evidence type="ECO:0000256" key="1">
    <source>
        <dbReference type="SAM" id="MobiDB-lite"/>
    </source>
</evidence>
<sequence>MSKAGRDILQKICSCNCSERWFYKVFPKGDEKKCKPHFSDFYLGYKDKARHWMLNCRKPLPSDRDRRPGTNRDRTTRNEMVFIKCQNTSWNPAAVQLVHRLPAMILTPSPRLKIQGFKNSSNTKLEARVDSF</sequence>
<comment type="caution">
    <text evidence="2">The sequence shown here is derived from an EMBL/GenBank/DDBJ whole genome shotgun (WGS) entry which is preliminary data.</text>
</comment>
<reference evidence="2 3" key="1">
    <citation type="submission" date="2021-06" db="EMBL/GenBank/DDBJ databases">
        <authorList>
            <person name="Palmer J.M."/>
        </authorList>
    </citation>
    <scope>NUCLEOTIDE SEQUENCE [LARGE SCALE GENOMIC DNA]</scope>
    <source>
        <strain evidence="3">if_2019</strain>
        <tissue evidence="2">Muscle</tissue>
    </source>
</reference>
<feature type="compositionally biased region" description="Basic and acidic residues" evidence="1">
    <location>
        <begin position="60"/>
        <end position="77"/>
    </location>
</feature>